<dbReference type="Proteomes" id="UP000198362">
    <property type="component" value="Unassembled WGS sequence"/>
</dbReference>
<reference evidence="1 2" key="1">
    <citation type="submission" date="2017-06" db="EMBL/GenBank/DDBJ databases">
        <authorList>
            <person name="Kim H.J."/>
            <person name="Triplett B.A."/>
        </authorList>
    </citation>
    <scope>NUCLEOTIDE SEQUENCE [LARGE SCALE GENOMIC DNA]</scope>
    <source>
        <strain evidence="1 2">CGMCC 4.5593</strain>
    </source>
</reference>
<keyword evidence="2" id="KW-1185">Reference proteome</keyword>
<proteinExistence type="predicted"/>
<evidence type="ECO:0000313" key="2">
    <source>
        <dbReference type="Proteomes" id="UP000198362"/>
    </source>
</evidence>
<protein>
    <recommendedName>
        <fullName evidence="3">Peptidase S9 prolyl oligopeptidase catalytic domain-containing protein</fullName>
    </recommendedName>
</protein>
<organism evidence="1 2">
    <name type="scientific">Asanoa hainanensis</name>
    <dbReference type="NCBI Taxonomy" id="560556"/>
    <lineage>
        <taxon>Bacteria</taxon>
        <taxon>Bacillati</taxon>
        <taxon>Actinomycetota</taxon>
        <taxon>Actinomycetes</taxon>
        <taxon>Micromonosporales</taxon>
        <taxon>Micromonosporaceae</taxon>
        <taxon>Asanoa</taxon>
    </lineage>
</organism>
<gene>
    <name evidence="1" type="ORF">SAMN05421812_101593</name>
</gene>
<accession>A0A239GW35</accession>
<dbReference type="InterPro" id="IPR029058">
    <property type="entry name" value="AB_hydrolase_fold"/>
</dbReference>
<name>A0A239GW35_9ACTN</name>
<evidence type="ECO:0008006" key="3">
    <source>
        <dbReference type="Google" id="ProtNLM"/>
    </source>
</evidence>
<sequence>MTHVAWSRSSSRDCVTTPSHDLGFCDDVAGVIVTRRRLVGGAVAAAVTGVFSTAGAGYYFSGELLGVDRTRDLAVRVLAVEGDEVTLSRDLDTAKPIEIGLMWPEGAARLTTSVRVVGDTVVRQVAEREVGSLRPGLAVHVDYNVFSTDPKAAFGLDFATVPVPGELGELPAWLVPPPGASRAGTWAIAMHGRGASRHEALRVLPTVAGAGLTTLVLGYRNDPDAPASPDGYYHLGDTEWRDLAAGIRYARENGATGVVLFGWSMGGGAALTALRRVPLAEAALIRGVVLDSPVLSWDAVIDFQAALRHLPAPITWSAKRFTEWRGGLSLARLDQDPGDLTVPALLFVDESDQLVRTDRAHAYASARPDLVTLISTRDGGHVASWNVDPQGYAAAVTAFLNRVA</sequence>
<evidence type="ECO:0000313" key="1">
    <source>
        <dbReference type="EMBL" id="SNS73419.1"/>
    </source>
</evidence>
<dbReference type="Gene3D" id="3.40.50.1820">
    <property type="entry name" value="alpha/beta hydrolase"/>
    <property type="match status" value="1"/>
</dbReference>
<dbReference type="EMBL" id="FZPH01000001">
    <property type="protein sequence ID" value="SNS73419.1"/>
    <property type="molecule type" value="Genomic_DNA"/>
</dbReference>
<dbReference type="AlphaFoldDB" id="A0A239GW35"/>
<dbReference type="SUPFAM" id="SSF53474">
    <property type="entry name" value="alpha/beta-Hydrolases"/>
    <property type="match status" value="1"/>
</dbReference>